<evidence type="ECO:0008006" key="4">
    <source>
        <dbReference type="Google" id="ProtNLM"/>
    </source>
</evidence>
<sequence length="152" mass="16837">MAYQKFPSEVFPPPPEALPSAPPYIPYQSEVPYSSAPPQYMFPYPQPLSGCEGHCNPPPHGPHPPPPFYPPPPPPSHGHAGYPPYSYQGYFNDGFSYSAPHPTQLPPRYLEDCHHHESESESEDNYHDICFCLSCLKGCLAGLCCCCLLSCL</sequence>
<proteinExistence type="predicted"/>
<feature type="compositionally biased region" description="Pro residues" evidence="1">
    <location>
        <begin position="56"/>
        <end position="76"/>
    </location>
</feature>
<gene>
    <name evidence="2" type="ORF">ZOSMA_132G00450</name>
</gene>
<name>A0A0K9Q197_ZOSMR</name>
<dbReference type="EMBL" id="LFYR01000379">
    <property type="protein sequence ID" value="KMZ74277.1"/>
    <property type="molecule type" value="Genomic_DNA"/>
</dbReference>
<comment type="caution">
    <text evidence="2">The sequence shown here is derived from an EMBL/GenBank/DDBJ whole genome shotgun (WGS) entry which is preliminary data.</text>
</comment>
<organism evidence="2 3">
    <name type="scientific">Zostera marina</name>
    <name type="common">Eelgrass</name>
    <dbReference type="NCBI Taxonomy" id="29655"/>
    <lineage>
        <taxon>Eukaryota</taxon>
        <taxon>Viridiplantae</taxon>
        <taxon>Streptophyta</taxon>
        <taxon>Embryophyta</taxon>
        <taxon>Tracheophyta</taxon>
        <taxon>Spermatophyta</taxon>
        <taxon>Magnoliopsida</taxon>
        <taxon>Liliopsida</taxon>
        <taxon>Zosteraceae</taxon>
        <taxon>Zostera</taxon>
    </lineage>
</organism>
<feature type="region of interest" description="Disordered" evidence="1">
    <location>
        <begin position="53"/>
        <end position="81"/>
    </location>
</feature>
<accession>A0A0K9Q197</accession>
<keyword evidence="3" id="KW-1185">Reference proteome</keyword>
<dbReference type="Proteomes" id="UP000036987">
    <property type="component" value="Unassembled WGS sequence"/>
</dbReference>
<protein>
    <recommendedName>
        <fullName evidence="4">Cysteine-rich transmembrane CYSTM domain-containing protein</fullName>
    </recommendedName>
</protein>
<evidence type="ECO:0000313" key="2">
    <source>
        <dbReference type="EMBL" id="KMZ74277.1"/>
    </source>
</evidence>
<reference evidence="3" key="1">
    <citation type="journal article" date="2016" name="Nature">
        <title>The genome of the seagrass Zostera marina reveals angiosperm adaptation to the sea.</title>
        <authorList>
            <person name="Olsen J.L."/>
            <person name="Rouze P."/>
            <person name="Verhelst B."/>
            <person name="Lin Y.-C."/>
            <person name="Bayer T."/>
            <person name="Collen J."/>
            <person name="Dattolo E."/>
            <person name="De Paoli E."/>
            <person name="Dittami S."/>
            <person name="Maumus F."/>
            <person name="Michel G."/>
            <person name="Kersting A."/>
            <person name="Lauritano C."/>
            <person name="Lohaus R."/>
            <person name="Toepel M."/>
            <person name="Tonon T."/>
            <person name="Vanneste K."/>
            <person name="Amirebrahimi M."/>
            <person name="Brakel J."/>
            <person name="Bostroem C."/>
            <person name="Chovatia M."/>
            <person name="Grimwood J."/>
            <person name="Jenkins J.W."/>
            <person name="Jueterbock A."/>
            <person name="Mraz A."/>
            <person name="Stam W.T."/>
            <person name="Tice H."/>
            <person name="Bornberg-Bauer E."/>
            <person name="Green P.J."/>
            <person name="Pearson G.A."/>
            <person name="Procaccini G."/>
            <person name="Duarte C.M."/>
            <person name="Schmutz J."/>
            <person name="Reusch T.B.H."/>
            <person name="Van de Peer Y."/>
        </authorList>
    </citation>
    <scope>NUCLEOTIDE SEQUENCE [LARGE SCALE GENOMIC DNA]</scope>
    <source>
        <strain evidence="3">cv. Finnish</strain>
    </source>
</reference>
<evidence type="ECO:0000313" key="3">
    <source>
        <dbReference type="Proteomes" id="UP000036987"/>
    </source>
</evidence>
<dbReference type="AlphaFoldDB" id="A0A0K9Q197"/>
<evidence type="ECO:0000256" key="1">
    <source>
        <dbReference type="SAM" id="MobiDB-lite"/>
    </source>
</evidence>
<dbReference type="STRING" id="29655.A0A0K9Q197"/>